<comment type="similarity">
    <text evidence="2">Belongs to the EamA transporter family.</text>
</comment>
<evidence type="ECO:0000256" key="1">
    <source>
        <dbReference type="ARBA" id="ARBA00004651"/>
    </source>
</evidence>
<evidence type="ECO:0000256" key="7">
    <source>
        <dbReference type="SAM" id="Phobius"/>
    </source>
</evidence>
<dbReference type="InterPro" id="IPR000620">
    <property type="entry name" value="EamA_dom"/>
</dbReference>
<keyword evidence="4 7" id="KW-0812">Transmembrane</keyword>
<feature type="transmembrane region" description="Helical" evidence="7">
    <location>
        <begin position="130"/>
        <end position="150"/>
    </location>
</feature>
<comment type="caution">
    <text evidence="9">The sequence shown here is derived from an EMBL/GenBank/DDBJ whole genome shotgun (WGS) entry which is preliminary data.</text>
</comment>
<feature type="transmembrane region" description="Helical" evidence="7">
    <location>
        <begin position="156"/>
        <end position="175"/>
    </location>
</feature>
<dbReference type="InterPro" id="IPR037185">
    <property type="entry name" value="EmrE-like"/>
</dbReference>
<keyword evidence="6 7" id="KW-0472">Membrane</keyword>
<feature type="transmembrane region" description="Helical" evidence="7">
    <location>
        <begin position="79"/>
        <end position="99"/>
    </location>
</feature>
<dbReference type="Proteomes" id="UP000757435">
    <property type="component" value="Unassembled WGS sequence"/>
</dbReference>
<name>A0A951QH97_9CYAN</name>
<dbReference type="GO" id="GO:0005886">
    <property type="term" value="C:plasma membrane"/>
    <property type="evidence" value="ECO:0007669"/>
    <property type="project" value="UniProtKB-SubCell"/>
</dbReference>
<keyword evidence="5 7" id="KW-1133">Transmembrane helix</keyword>
<evidence type="ECO:0000313" key="10">
    <source>
        <dbReference type="Proteomes" id="UP000757435"/>
    </source>
</evidence>
<evidence type="ECO:0000256" key="3">
    <source>
        <dbReference type="ARBA" id="ARBA00022475"/>
    </source>
</evidence>
<dbReference type="PANTHER" id="PTHR42920:SF5">
    <property type="entry name" value="EAMA DOMAIN-CONTAINING PROTEIN"/>
    <property type="match status" value="1"/>
</dbReference>
<dbReference type="EMBL" id="JAHHHD010000031">
    <property type="protein sequence ID" value="MBW4661188.1"/>
    <property type="molecule type" value="Genomic_DNA"/>
</dbReference>
<dbReference type="AlphaFoldDB" id="A0A951QH97"/>
<keyword evidence="3" id="KW-1003">Cell membrane</keyword>
<feature type="transmembrane region" description="Helical" evidence="7">
    <location>
        <begin position="270"/>
        <end position="286"/>
    </location>
</feature>
<feature type="domain" description="EamA" evidence="8">
    <location>
        <begin position="20"/>
        <end position="145"/>
    </location>
</feature>
<reference evidence="9" key="2">
    <citation type="journal article" date="2022" name="Microbiol. Resour. Announc.">
        <title>Metagenome Sequencing to Explore Phylogenomics of Terrestrial Cyanobacteria.</title>
        <authorList>
            <person name="Ward R.D."/>
            <person name="Stajich J.E."/>
            <person name="Johansen J.R."/>
            <person name="Huntemann M."/>
            <person name="Clum A."/>
            <person name="Foster B."/>
            <person name="Foster B."/>
            <person name="Roux S."/>
            <person name="Palaniappan K."/>
            <person name="Varghese N."/>
            <person name="Mukherjee S."/>
            <person name="Reddy T.B.K."/>
            <person name="Daum C."/>
            <person name="Copeland A."/>
            <person name="Chen I.A."/>
            <person name="Ivanova N.N."/>
            <person name="Kyrpides N.C."/>
            <person name="Shapiro N."/>
            <person name="Eloe-Fadrosh E.A."/>
            <person name="Pietrasiak N."/>
        </authorList>
    </citation>
    <scope>NUCLEOTIDE SEQUENCE</scope>
    <source>
        <strain evidence="9">UHER 2000/2452</strain>
    </source>
</reference>
<evidence type="ECO:0000256" key="4">
    <source>
        <dbReference type="ARBA" id="ARBA00022692"/>
    </source>
</evidence>
<protein>
    <submittedName>
        <fullName evidence="9">DMT family transporter</fullName>
    </submittedName>
</protein>
<evidence type="ECO:0000256" key="5">
    <source>
        <dbReference type="ARBA" id="ARBA00022989"/>
    </source>
</evidence>
<dbReference type="SUPFAM" id="SSF103481">
    <property type="entry name" value="Multidrug resistance efflux transporter EmrE"/>
    <property type="match status" value="2"/>
</dbReference>
<feature type="transmembrane region" description="Helical" evidence="7">
    <location>
        <begin position="182"/>
        <end position="205"/>
    </location>
</feature>
<feature type="domain" description="EamA" evidence="8">
    <location>
        <begin position="154"/>
        <end position="285"/>
    </location>
</feature>
<evidence type="ECO:0000259" key="8">
    <source>
        <dbReference type="Pfam" id="PF00892"/>
    </source>
</evidence>
<organism evidence="9 10">
    <name type="scientific">Drouetiella hepatica Uher 2000/2452</name>
    <dbReference type="NCBI Taxonomy" id="904376"/>
    <lineage>
        <taxon>Bacteria</taxon>
        <taxon>Bacillati</taxon>
        <taxon>Cyanobacteriota</taxon>
        <taxon>Cyanophyceae</taxon>
        <taxon>Oculatellales</taxon>
        <taxon>Oculatellaceae</taxon>
        <taxon>Drouetiella</taxon>
    </lineage>
</organism>
<proteinExistence type="inferred from homology"/>
<dbReference type="InterPro" id="IPR051258">
    <property type="entry name" value="Diverse_Substrate_Transporter"/>
</dbReference>
<dbReference type="Pfam" id="PF00892">
    <property type="entry name" value="EamA"/>
    <property type="match status" value="2"/>
</dbReference>
<evidence type="ECO:0000256" key="2">
    <source>
        <dbReference type="ARBA" id="ARBA00007362"/>
    </source>
</evidence>
<feature type="transmembrane region" description="Helical" evidence="7">
    <location>
        <begin position="21"/>
        <end position="40"/>
    </location>
</feature>
<dbReference type="PANTHER" id="PTHR42920">
    <property type="entry name" value="OS03G0707200 PROTEIN-RELATED"/>
    <property type="match status" value="1"/>
</dbReference>
<gene>
    <name evidence="9" type="ORF">KME15_21130</name>
</gene>
<sequence>MTLGLQAQKKTREEKSKHSRGILLLIITTVLWGTSFPLLKQVVGDVSPAVILAVRSTIAAAVFVPWLRKLDATLLRDGAFLGVLYFAECATALLGLETISANRSAFIISFNVILVPIFSVCFGKKLSLQVICAAGLAIAGIGILSWEGGGWSQGDWLTLGCAIGVATHILTLGVLSPRHATLPLVAVQLGVMSLLSLTWAAPQLVEQMAAVAQHSHTLLYIGLAVTATPIWTQTIAQRYVAAHETAFIYTLEPVFAAIFSFGLLGEQLGIRGMIGAALVLIATFWSQQKSEVSKSPEGEAR</sequence>
<feature type="transmembrane region" description="Helical" evidence="7">
    <location>
        <begin position="246"/>
        <end position="264"/>
    </location>
</feature>
<accession>A0A951QH97</accession>
<evidence type="ECO:0000313" key="9">
    <source>
        <dbReference type="EMBL" id="MBW4661188.1"/>
    </source>
</evidence>
<comment type="subcellular location">
    <subcellularLocation>
        <location evidence="1">Cell membrane</location>
        <topology evidence="1">Multi-pass membrane protein</topology>
    </subcellularLocation>
</comment>
<reference evidence="9" key="1">
    <citation type="submission" date="2021-05" db="EMBL/GenBank/DDBJ databases">
        <authorList>
            <person name="Pietrasiak N."/>
            <person name="Ward R."/>
            <person name="Stajich J.E."/>
            <person name="Kurbessoian T."/>
        </authorList>
    </citation>
    <scope>NUCLEOTIDE SEQUENCE</scope>
    <source>
        <strain evidence="9">UHER 2000/2452</strain>
    </source>
</reference>
<feature type="transmembrane region" description="Helical" evidence="7">
    <location>
        <begin position="46"/>
        <end position="67"/>
    </location>
</feature>
<evidence type="ECO:0000256" key="6">
    <source>
        <dbReference type="ARBA" id="ARBA00023136"/>
    </source>
</evidence>
<feature type="transmembrane region" description="Helical" evidence="7">
    <location>
        <begin position="217"/>
        <end position="234"/>
    </location>
</feature>
<feature type="transmembrane region" description="Helical" evidence="7">
    <location>
        <begin position="105"/>
        <end position="123"/>
    </location>
</feature>